<dbReference type="Proteomes" id="UP000176863">
    <property type="component" value="Unassembled WGS sequence"/>
</dbReference>
<dbReference type="STRING" id="1798480.A2851_03845"/>
<dbReference type="AlphaFoldDB" id="A0A1F6CWM5"/>
<keyword evidence="1" id="KW-0812">Transmembrane</keyword>
<proteinExistence type="predicted"/>
<dbReference type="EMBL" id="MFKT01000010">
    <property type="protein sequence ID" value="OGG53545.1"/>
    <property type="molecule type" value="Genomic_DNA"/>
</dbReference>
<gene>
    <name evidence="2" type="ORF">A2851_03845</name>
</gene>
<feature type="transmembrane region" description="Helical" evidence="1">
    <location>
        <begin position="7"/>
        <end position="27"/>
    </location>
</feature>
<comment type="caution">
    <text evidence="2">The sequence shown here is derived from an EMBL/GenBank/DDBJ whole genome shotgun (WGS) entry which is preliminary data.</text>
</comment>
<evidence type="ECO:0000256" key="1">
    <source>
        <dbReference type="SAM" id="Phobius"/>
    </source>
</evidence>
<reference evidence="2 3" key="1">
    <citation type="journal article" date="2016" name="Nat. Commun.">
        <title>Thousands of microbial genomes shed light on interconnected biogeochemical processes in an aquifer system.</title>
        <authorList>
            <person name="Anantharaman K."/>
            <person name="Brown C.T."/>
            <person name="Hug L.A."/>
            <person name="Sharon I."/>
            <person name="Castelle C.J."/>
            <person name="Probst A.J."/>
            <person name="Thomas B.C."/>
            <person name="Singh A."/>
            <person name="Wilkins M.J."/>
            <person name="Karaoz U."/>
            <person name="Brodie E.L."/>
            <person name="Williams K.H."/>
            <person name="Hubbard S.S."/>
            <person name="Banfield J.F."/>
        </authorList>
    </citation>
    <scope>NUCLEOTIDE SEQUENCE [LARGE SCALE GENOMIC DNA]</scope>
</reference>
<sequence length="87" mass="9357">MLNNKKALMWGGVFGLVAPFIGLFVGLQVSPMVANILMFPILALSAVLNSPFGMWSPTLMLTGLVLSVVVWALVFAIVVGLLKQVRK</sequence>
<evidence type="ECO:0000313" key="3">
    <source>
        <dbReference type="Proteomes" id="UP000176863"/>
    </source>
</evidence>
<keyword evidence="1" id="KW-0472">Membrane</keyword>
<evidence type="ECO:0000313" key="2">
    <source>
        <dbReference type="EMBL" id="OGG53545.1"/>
    </source>
</evidence>
<keyword evidence="1" id="KW-1133">Transmembrane helix</keyword>
<protein>
    <submittedName>
        <fullName evidence="2">Uncharacterized protein</fullName>
    </submittedName>
</protein>
<name>A0A1F6CWM5_9BACT</name>
<accession>A0A1F6CWM5</accession>
<organism evidence="2 3">
    <name type="scientific">Candidatus Kaiserbacteria bacterium RIFCSPHIGHO2_01_FULL_53_29</name>
    <dbReference type="NCBI Taxonomy" id="1798480"/>
    <lineage>
        <taxon>Bacteria</taxon>
        <taxon>Candidatus Kaiseribacteriota</taxon>
    </lineage>
</organism>
<feature type="transmembrane region" description="Helical" evidence="1">
    <location>
        <begin position="59"/>
        <end position="82"/>
    </location>
</feature>